<evidence type="ECO:0000256" key="1">
    <source>
        <dbReference type="SAM" id="MobiDB-lite"/>
    </source>
</evidence>
<comment type="caution">
    <text evidence="3">The sequence shown here is derived from an EMBL/GenBank/DDBJ whole genome shotgun (WGS) entry which is preliminary data.</text>
</comment>
<feature type="compositionally biased region" description="Low complexity" evidence="1">
    <location>
        <begin position="289"/>
        <end position="304"/>
    </location>
</feature>
<accession>A0A8J7H7K9</accession>
<proteinExistence type="predicted"/>
<dbReference type="Proteomes" id="UP000623269">
    <property type="component" value="Unassembled WGS sequence"/>
</dbReference>
<keyword evidence="4" id="KW-1185">Reference proteome</keyword>
<dbReference type="RefSeq" id="WP_197659733.1">
    <property type="nucleotide sequence ID" value="NZ_JAEAGR010000001.1"/>
</dbReference>
<evidence type="ECO:0000256" key="2">
    <source>
        <dbReference type="SAM" id="Phobius"/>
    </source>
</evidence>
<dbReference type="AlphaFoldDB" id="A0A8J7H7K9"/>
<feature type="transmembrane region" description="Helical" evidence="2">
    <location>
        <begin position="158"/>
        <end position="180"/>
    </location>
</feature>
<evidence type="ECO:0000313" key="4">
    <source>
        <dbReference type="Proteomes" id="UP000623269"/>
    </source>
</evidence>
<evidence type="ECO:0000313" key="3">
    <source>
        <dbReference type="EMBL" id="MBH1939515.1"/>
    </source>
</evidence>
<reference evidence="3" key="1">
    <citation type="submission" date="2020-12" db="EMBL/GenBank/DDBJ databases">
        <title>M. sibirica DSM 26468T genome.</title>
        <authorList>
            <person name="Thieme N."/>
            <person name="Rettenmaier R."/>
            <person name="Zverlov V."/>
            <person name="Liebl W."/>
        </authorList>
    </citation>
    <scope>NUCLEOTIDE SEQUENCE</scope>
    <source>
        <strain evidence="3">DSM 26468</strain>
    </source>
</reference>
<keyword evidence="2" id="KW-1133">Transmembrane helix</keyword>
<name>A0A8J7H7K9_9FIRM</name>
<dbReference type="EMBL" id="JAEAGR010000001">
    <property type="protein sequence ID" value="MBH1939515.1"/>
    <property type="molecule type" value="Genomic_DNA"/>
</dbReference>
<dbReference type="InterPro" id="IPR009574">
    <property type="entry name" value="DUF1189"/>
</dbReference>
<keyword evidence="2" id="KW-0812">Transmembrane</keyword>
<protein>
    <submittedName>
        <fullName evidence="3">DUF1189 domain-containing protein</fullName>
    </submittedName>
</protein>
<gene>
    <name evidence="3" type="ORF">I5677_01245</name>
</gene>
<feature type="transmembrane region" description="Helical" evidence="2">
    <location>
        <begin position="33"/>
        <end position="55"/>
    </location>
</feature>
<feature type="transmembrane region" description="Helical" evidence="2">
    <location>
        <begin position="210"/>
        <end position="230"/>
    </location>
</feature>
<feature type="compositionally biased region" description="Polar residues" evidence="1">
    <location>
        <begin position="311"/>
        <end position="332"/>
    </location>
</feature>
<keyword evidence="2" id="KW-0472">Membrane</keyword>
<feature type="transmembrane region" description="Helical" evidence="2">
    <location>
        <begin position="236"/>
        <end position="252"/>
    </location>
</feature>
<sequence>MENTKMNFFQQIHHAITKPREYYKLTKVSGARLTGFVFLFVALTTIIGLIIPMYIEILGPNGFVNVLDQELPEFQMKDGRLYVSERYETVDDGTYILVDTDVEAFELIDVSDNYDQAILISKSNIISKQLNGRIQSFNFSQLYGFDFDDTILQTAKPFLFVLLMIGSVLIYLFMVGAYYFRSLLYSIFGMLVATISKTNLPFKTVFRTAVYSKVTIHLLYTVIDLFLPLVPDSLKNLLALAITSIYIVYGILSHKSEEAASWNRMISSHSNSYHDNESSNSQYDTQSTSYDNSRYNNLNSSSNYVPKQIPEPNQNTDPNHYSSDQEISDTPYNNAKIENNKTKNENKNK</sequence>
<dbReference type="Pfam" id="PF06691">
    <property type="entry name" value="DUF1189"/>
    <property type="match status" value="1"/>
</dbReference>
<feature type="compositionally biased region" description="Basic and acidic residues" evidence="1">
    <location>
        <begin position="338"/>
        <end position="349"/>
    </location>
</feature>
<feature type="compositionally biased region" description="Polar residues" evidence="1">
    <location>
        <begin position="278"/>
        <end position="288"/>
    </location>
</feature>
<organism evidence="3 4">
    <name type="scientific">Mobilitalea sibirica</name>
    <dbReference type="NCBI Taxonomy" id="1462919"/>
    <lineage>
        <taxon>Bacteria</taxon>
        <taxon>Bacillati</taxon>
        <taxon>Bacillota</taxon>
        <taxon>Clostridia</taxon>
        <taxon>Lachnospirales</taxon>
        <taxon>Lachnospiraceae</taxon>
        <taxon>Mobilitalea</taxon>
    </lineage>
</organism>
<feature type="region of interest" description="Disordered" evidence="1">
    <location>
        <begin position="271"/>
        <end position="349"/>
    </location>
</feature>